<proteinExistence type="predicted"/>
<protein>
    <recommendedName>
        <fullName evidence="3">Protein kinase domain-containing protein</fullName>
    </recommendedName>
</protein>
<dbReference type="InterPro" id="IPR051681">
    <property type="entry name" value="Ser/Thr_Kinases-Pseudokinases"/>
</dbReference>
<reference evidence="4 5" key="1">
    <citation type="submission" date="2024-04" db="EMBL/GenBank/DDBJ databases">
        <title>Tritrichomonas musculus Genome.</title>
        <authorList>
            <person name="Alves-Ferreira E."/>
            <person name="Grigg M."/>
            <person name="Lorenzi H."/>
            <person name="Galac M."/>
        </authorList>
    </citation>
    <scope>NUCLEOTIDE SEQUENCE [LARGE SCALE GENOMIC DNA]</scope>
    <source>
        <strain evidence="4 5">EAF2021</strain>
    </source>
</reference>
<dbReference type="EMBL" id="JAPFFF010000059">
    <property type="protein sequence ID" value="KAK8837539.1"/>
    <property type="molecule type" value="Genomic_DNA"/>
</dbReference>
<dbReference type="Pfam" id="PF00069">
    <property type="entry name" value="Pkinase"/>
    <property type="match status" value="1"/>
</dbReference>
<evidence type="ECO:0000313" key="5">
    <source>
        <dbReference type="Proteomes" id="UP001470230"/>
    </source>
</evidence>
<evidence type="ECO:0000259" key="3">
    <source>
        <dbReference type="PROSITE" id="PS50011"/>
    </source>
</evidence>
<dbReference type="PROSITE" id="PS50011">
    <property type="entry name" value="PROTEIN_KINASE_DOM"/>
    <property type="match status" value="1"/>
</dbReference>
<dbReference type="InterPro" id="IPR000719">
    <property type="entry name" value="Prot_kinase_dom"/>
</dbReference>
<dbReference type="Gene3D" id="1.10.510.10">
    <property type="entry name" value="Transferase(Phosphotransferase) domain 1"/>
    <property type="match status" value="1"/>
</dbReference>
<comment type="caution">
    <text evidence="4">The sequence shown here is derived from an EMBL/GenBank/DDBJ whole genome shotgun (WGS) entry which is preliminary data.</text>
</comment>
<dbReference type="InterPro" id="IPR011009">
    <property type="entry name" value="Kinase-like_dom_sf"/>
</dbReference>
<name>A0ABR2GUB6_9EUKA</name>
<dbReference type="Proteomes" id="UP001470230">
    <property type="component" value="Unassembled WGS sequence"/>
</dbReference>
<evidence type="ECO:0000256" key="2">
    <source>
        <dbReference type="SAM" id="MobiDB-lite"/>
    </source>
</evidence>
<dbReference type="SUPFAM" id="SSF49785">
    <property type="entry name" value="Galactose-binding domain-like"/>
    <property type="match status" value="1"/>
</dbReference>
<sequence>MSKFSIDSYIFDINDYEIIRKINQGGFGVVNLVQNKKTKIQFAAKTNFMNTHLPVKRVKQMIAREVGILVKVRHPTIIRFQGFTNTDFKGNKNITIFLDFMKNGSLSNLLDLEFHNSCPSKYDNTKRQILLIGIARGMMILHQLHIINRDLKAENILLDENYYPRITDFGLSKFYDPRDSMFQTLSESGTAVYMAPEVIQSNSFNTKADVYAFGILMNEILSGKRAYNDLLTRKRPMTIFQLKTEVVKGLRPDIDSNMKKGLQRMIKQCLLTNPKERPSFRELFFKLSLSKYDFMFNFNENGFEENVIEDDEEDEIEEDDDETKNLMLNKQYCLDNVDIGEILDYVDEVSEEPNSTLNFSNSQIIKDKEISELKEQIKELKDHEEASHKEIEDLKEREEASHKEIEELKEREEASHKEIEELKEREVEKNKQIEALEELVKNMQIKIDDKEQKKLQKHADMIDEKIETGEFTDTGEMTSGMDDTDASKSSQIEEFGKQTKSVEDAIKTLDNKSSKTDSTEIKQVSSLFCDAEISLETPGILEQLKSKEKTKFDRYFIASQSSCDLYNIIDPETKDFFCSSNSGNFYINFELEESIEIKGMQIFSSLKHFPKSFDISIDKKLIKSIKEANELNGANKMMSIEFEPISGKNIRFTQTGPNWDKNSNWIDIVRIEILSSSKKFSEGVFSTLIKECSNCDQNNHTLVKKSENNDPHLSRVFISSSCFDLNSFHSLNSARIISTNSHKNSWFQIELACGFAILNGFRLKKNKKHKLKSFKIICSDDINKPKEEWTTLIEVDEEKEDEHQDLDIYKFTRPSPPTKIIRLVMTGKNWSNQYCLQFFHIDFFGRISNEETNFESIKNCASSVNLKTGKIVTADPNLESPGILEQLKNKEKNKFNRYFTASLSSGDLYNIIDPETKDYLGSSNSGNFYINFELEESIEIKGIQIFSSLKHFPKSFDISIDKKLIKSIKEANELNGANKMMSIEFDPISGKNIRFTQTGPNWDKNSNWIDIVRIEILSSSKKFSEGVFSTLIKECLNCDPHFSPVSITSSGVDLNSFHLLSAKKSVSTESEINPWFQIELACGFAILNGFRLKKNKKHKLKSFKIICSDDINKPKEEWTTLIEVDEEKEDEHQDLDIYKFTRPSPPTKIIRLIMTNSTWDNKNYLIFYHIDYFGSYF</sequence>
<keyword evidence="1" id="KW-0675">Receptor</keyword>
<dbReference type="SUPFAM" id="SSF56112">
    <property type="entry name" value="Protein kinase-like (PK-like)"/>
    <property type="match status" value="1"/>
</dbReference>
<dbReference type="Gene3D" id="2.60.120.260">
    <property type="entry name" value="Galactose-binding domain-like"/>
    <property type="match status" value="2"/>
</dbReference>
<evidence type="ECO:0000256" key="1">
    <source>
        <dbReference type="ARBA" id="ARBA00023170"/>
    </source>
</evidence>
<dbReference type="PANTHER" id="PTHR44329">
    <property type="entry name" value="SERINE/THREONINE-PROTEIN KINASE TNNI3K-RELATED"/>
    <property type="match status" value="1"/>
</dbReference>
<feature type="region of interest" description="Disordered" evidence="2">
    <location>
        <begin position="381"/>
        <end position="416"/>
    </location>
</feature>
<dbReference type="SMART" id="SM00220">
    <property type="entry name" value="S_TKc"/>
    <property type="match status" value="1"/>
</dbReference>
<feature type="domain" description="Protein kinase" evidence="3">
    <location>
        <begin position="16"/>
        <end position="295"/>
    </location>
</feature>
<evidence type="ECO:0000313" key="4">
    <source>
        <dbReference type="EMBL" id="KAK8837539.1"/>
    </source>
</evidence>
<dbReference type="InterPro" id="IPR008979">
    <property type="entry name" value="Galactose-bd-like_sf"/>
</dbReference>
<gene>
    <name evidence="4" type="ORF">M9Y10_036539</name>
</gene>
<organism evidence="4 5">
    <name type="scientific">Tritrichomonas musculus</name>
    <dbReference type="NCBI Taxonomy" id="1915356"/>
    <lineage>
        <taxon>Eukaryota</taxon>
        <taxon>Metamonada</taxon>
        <taxon>Parabasalia</taxon>
        <taxon>Tritrichomonadida</taxon>
        <taxon>Tritrichomonadidae</taxon>
        <taxon>Tritrichomonas</taxon>
    </lineage>
</organism>
<accession>A0ABR2GUB6</accession>
<dbReference type="PANTHER" id="PTHR44329:SF214">
    <property type="entry name" value="PROTEIN KINASE DOMAIN-CONTAINING PROTEIN"/>
    <property type="match status" value="1"/>
</dbReference>
<keyword evidence="5" id="KW-1185">Reference proteome</keyword>